<evidence type="ECO:0000259" key="1">
    <source>
        <dbReference type="Pfam" id="PF14301"/>
    </source>
</evidence>
<reference evidence="2 3" key="1">
    <citation type="submission" date="2018-08" db="EMBL/GenBank/DDBJ databases">
        <authorList>
            <person name="Lee Y."/>
            <person name="Kakembo D."/>
        </authorList>
    </citation>
    <scope>NUCLEOTIDE SEQUENCE [LARGE SCALE GENOMIC DNA]</scope>
    <source>
        <strain evidence="2 3">JBCS1880</strain>
    </source>
</reference>
<dbReference type="EMBL" id="CP031641">
    <property type="protein sequence ID" value="AXO90264.1"/>
    <property type="molecule type" value="Genomic_DNA"/>
</dbReference>
<organism evidence="2 3">
    <name type="scientific">Pseudomonas parafulva</name>
    <dbReference type="NCBI Taxonomy" id="157782"/>
    <lineage>
        <taxon>Bacteria</taxon>
        <taxon>Pseudomonadati</taxon>
        <taxon>Pseudomonadota</taxon>
        <taxon>Gammaproteobacteria</taxon>
        <taxon>Pseudomonadales</taxon>
        <taxon>Pseudomonadaceae</taxon>
        <taxon>Pseudomonas</taxon>
    </lineage>
</organism>
<accession>A0AAI8KF23</accession>
<dbReference type="Pfam" id="PF14301">
    <property type="entry name" value="DUF4376"/>
    <property type="match status" value="1"/>
</dbReference>
<protein>
    <recommendedName>
        <fullName evidence="1">DUF4376 domain-containing protein</fullName>
    </recommendedName>
</protein>
<feature type="domain" description="DUF4376" evidence="1">
    <location>
        <begin position="118"/>
        <end position="216"/>
    </location>
</feature>
<gene>
    <name evidence="2" type="ORF">DZC75_20530</name>
</gene>
<proteinExistence type="predicted"/>
<dbReference type="Proteomes" id="UP000258127">
    <property type="component" value="Chromosome"/>
</dbReference>
<evidence type="ECO:0000313" key="3">
    <source>
        <dbReference type="Proteomes" id="UP000258127"/>
    </source>
</evidence>
<name>A0AAI8KF23_9PSED</name>
<evidence type="ECO:0000313" key="2">
    <source>
        <dbReference type="EMBL" id="AXO90264.1"/>
    </source>
</evidence>
<dbReference type="RefSeq" id="WP_116889567.1">
    <property type="nucleotide sequence ID" value="NZ_CP031641.1"/>
</dbReference>
<sequence length="234" mass="25671">MQKTVYQTNAQGLYVGATQADLSPLEPDVWLLPGGCVETPPPAIPQNKAAHWNGAAWSLVDYYQGLVVYSIVSGEPQTLDGMVTIPAGYTLKKPGPDQVWKNGDWIDDNGAILAKLYQQKLVEVNSGCNQHIEGGFNSSALGQIHRYGSTLEDQVNLTGLMFSGLDSLYPCTGPDGINAFRDHTREQLLQVNRNLVLFKQAALQHADQLKRDLAKALQDKKLRAMRAIVWTAPV</sequence>
<keyword evidence="3" id="KW-1185">Reference proteome</keyword>
<dbReference type="InterPro" id="IPR025484">
    <property type="entry name" value="DUF4376"/>
</dbReference>
<dbReference type="AlphaFoldDB" id="A0AAI8KF23"/>